<keyword evidence="2" id="KW-1185">Reference proteome</keyword>
<protein>
    <submittedName>
        <fullName evidence="1">Uncharacterized protein</fullName>
    </submittedName>
</protein>
<dbReference type="Proteomes" id="UP000078492">
    <property type="component" value="Unassembled WGS sequence"/>
</dbReference>
<proteinExistence type="predicted"/>
<name>A0A151K3M5_9HYME</name>
<organism evidence="1 2">
    <name type="scientific">Trachymyrmex cornetzi</name>
    <dbReference type="NCBI Taxonomy" id="471704"/>
    <lineage>
        <taxon>Eukaryota</taxon>
        <taxon>Metazoa</taxon>
        <taxon>Ecdysozoa</taxon>
        <taxon>Arthropoda</taxon>
        <taxon>Hexapoda</taxon>
        <taxon>Insecta</taxon>
        <taxon>Pterygota</taxon>
        <taxon>Neoptera</taxon>
        <taxon>Endopterygota</taxon>
        <taxon>Hymenoptera</taxon>
        <taxon>Apocrita</taxon>
        <taxon>Aculeata</taxon>
        <taxon>Formicoidea</taxon>
        <taxon>Formicidae</taxon>
        <taxon>Myrmicinae</taxon>
        <taxon>Trachymyrmex</taxon>
    </lineage>
</organism>
<accession>A0A151K3M5</accession>
<comment type="caution">
    <text evidence="1">The sequence shown here is derived from an EMBL/GenBank/DDBJ whole genome shotgun (WGS) entry which is preliminary data.</text>
</comment>
<sequence>MVREELQREKLGVKAGKRAWELLYWEEAKGNIRKGEKLEGRERKRWKYFEDRGVELDRGQRGDWEGEINFEEVQERDWEIREGRYWEGEEERKCRLRGSGMETIGGSDTTDIVWEDSGSGGCGGDVDKTLALMLGRSYHLDIMPTSA</sequence>
<dbReference type="EMBL" id="LKEY01042722">
    <property type="protein sequence ID" value="KYN50601.1"/>
    <property type="molecule type" value="Genomic_DNA"/>
</dbReference>
<gene>
    <name evidence="1" type="ORF">ALC57_11452</name>
</gene>
<evidence type="ECO:0000313" key="1">
    <source>
        <dbReference type="EMBL" id="KYN50601.1"/>
    </source>
</evidence>
<reference evidence="1 2" key="1">
    <citation type="submission" date="2015-09" db="EMBL/GenBank/DDBJ databases">
        <title>Trachymyrmex cornetzi WGS genome.</title>
        <authorList>
            <person name="Nygaard S."/>
            <person name="Hu H."/>
            <person name="Boomsma J."/>
            <person name="Zhang G."/>
        </authorList>
    </citation>
    <scope>NUCLEOTIDE SEQUENCE [LARGE SCALE GENOMIC DNA]</scope>
    <source>
        <strain evidence="1">Tcor2-1</strain>
        <tissue evidence="1">Whole body</tissue>
    </source>
</reference>
<evidence type="ECO:0000313" key="2">
    <source>
        <dbReference type="Proteomes" id="UP000078492"/>
    </source>
</evidence>
<dbReference type="AlphaFoldDB" id="A0A151K3M5"/>